<comment type="caution">
    <text evidence="1">The sequence shown here is derived from an EMBL/GenBank/DDBJ whole genome shotgun (WGS) entry which is preliminary data.</text>
</comment>
<proteinExistence type="predicted"/>
<reference evidence="2" key="1">
    <citation type="journal article" date="2019" name="Int. J. Syst. Evol. Microbiol.">
        <title>The Global Catalogue of Microorganisms (GCM) 10K type strain sequencing project: providing services to taxonomists for standard genome sequencing and annotation.</title>
        <authorList>
            <consortium name="The Broad Institute Genomics Platform"/>
            <consortium name="The Broad Institute Genome Sequencing Center for Infectious Disease"/>
            <person name="Wu L."/>
            <person name="Ma J."/>
        </authorList>
    </citation>
    <scope>NUCLEOTIDE SEQUENCE [LARGE SCALE GENOMIC DNA]</scope>
    <source>
        <strain evidence="2">KCTC 52677</strain>
    </source>
</reference>
<accession>A0ABV7DMU8</accession>
<feature type="non-terminal residue" evidence="1">
    <location>
        <position position="1"/>
    </location>
</feature>
<dbReference type="EMBL" id="JBHRSP010000053">
    <property type="protein sequence ID" value="MFC3076380.1"/>
    <property type="molecule type" value="Genomic_DNA"/>
</dbReference>
<sequence>HQCRSGIFRDAQSSLVNVRGKHRLPKFGESRKTSTAEQRQKLMTTDQILEMKTGKMLLLTGSKPPALVEAIVSHRHPAYRGKLDRNPMVL</sequence>
<protein>
    <submittedName>
        <fullName evidence="1">Uncharacterized protein</fullName>
    </submittedName>
</protein>
<dbReference type="Proteomes" id="UP001595377">
    <property type="component" value="Unassembled WGS sequence"/>
</dbReference>
<keyword evidence="2" id="KW-1185">Reference proteome</keyword>
<organism evidence="1 2">
    <name type="scientific">Shinella pollutisoli</name>
    <dbReference type="NCBI Taxonomy" id="2250594"/>
    <lineage>
        <taxon>Bacteria</taxon>
        <taxon>Pseudomonadati</taxon>
        <taxon>Pseudomonadota</taxon>
        <taxon>Alphaproteobacteria</taxon>
        <taxon>Hyphomicrobiales</taxon>
        <taxon>Rhizobiaceae</taxon>
        <taxon>Shinella</taxon>
    </lineage>
</organism>
<evidence type="ECO:0000313" key="1">
    <source>
        <dbReference type="EMBL" id="MFC3076380.1"/>
    </source>
</evidence>
<evidence type="ECO:0000313" key="2">
    <source>
        <dbReference type="Proteomes" id="UP001595377"/>
    </source>
</evidence>
<gene>
    <name evidence="1" type="ORF">ACFOHH_24925</name>
</gene>
<name>A0ABV7DMU8_9HYPH</name>